<keyword evidence="2" id="KW-1185">Reference proteome</keyword>
<evidence type="ECO:0000313" key="2">
    <source>
        <dbReference type="Proteomes" id="UP000238479"/>
    </source>
</evidence>
<evidence type="ECO:0000313" key="1">
    <source>
        <dbReference type="EMBL" id="PRQ55998.1"/>
    </source>
</evidence>
<gene>
    <name evidence="1" type="ORF">RchiOBHm_Chr1g0330901</name>
</gene>
<dbReference type="EMBL" id="PDCK01000039">
    <property type="protein sequence ID" value="PRQ55998.1"/>
    <property type="molecule type" value="Genomic_DNA"/>
</dbReference>
<dbReference type="AlphaFoldDB" id="A0A2P6SBD9"/>
<organism evidence="1 2">
    <name type="scientific">Rosa chinensis</name>
    <name type="common">China rose</name>
    <dbReference type="NCBI Taxonomy" id="74649"/>
    <lineage>
        <taxon>Eukaryota</taxon>
        <taxon>Viridiplantae</taxon>
        <taxon>Streptophyta</taxon>
        <taxon>Embryophyta</taxon>
        <taxon>Tracheophyta</taxon>
        <taxon>Spermatophyta</taxon>
        <taxon>Magnoliopsida</taxon>
        <taxon>eudicotyledons</taxon>
        <taxon>Gunneridae</taxon>
        <taxon>Pentapetalae</taxon>
        <taxon>rosids</taxon>
        <taxon>fabids</taxon>
        <taxon>Rosales</taxon>
        <taxon>Rosaceae</taxon>
        <taxon>Rosoideae</taxon>
        <taxon>Rosoideae incertae sedis</taxon>
        <taxon>Rosa</taxon>
    </lineage>
</organism>
<sequence>MMVEDHKRLQPNVKTYAILSRKYQTLVSSRVEPLQEEAELGHEIDYMARYIAEGGLTGERKRWVPRRGKTSQKHVVVAGSNCTVYLQKYVVVAGSNCFFFLIHPQVLPLMLVALRTH</sequence>
<dbReference type="STRING" id="74649.A0A2P6SBD9"/>
<dbReference type="Gramene" id="PRQ55998">
    <property type="protein sequence ID" value="PRQ55998"/>
    <property type="gene ID" value="RchiOBHm_Chr1g0330901"/>
</dbReference>
<name>A0A2P6SBD9_ROSCH</name>
<proteinExistence type="predicted"/>
<comment type="caution">
    <text evidence="1">The sequence shown here is derived from an EMBL/GenBank/DDBJ whole genome shotgun (WGS) entry which is preliminary data.</text>
</comment>
<dbReference type="Proteomes" id="UP000238479">
    <property type="component" value="Chromosome 1"/>
</dbReference>
<reference evidence="1 2" key="1">
    <citation type="journal article" date="2018" name="Nat. Genet.">
        <title>The Rosa genome provides new insights in the design of modern roses.</title>
        <authorList>
            <person name="Bendahmane M."/>
        </authorList>
    </citation>
    <scope>NUCLEOTIDE SEQUENCE [LARGE SCALE GENOMIC DNA]</scope>
    <source>
        <strain evidence="2">cv. Old Blush</strain>
    </source>
</reference>
<protein>
    <submittedName>
        <fullName evidence="1">Uncharacterized protein</fullName>
    </submittedName>
</protein>
<accession>A0A2P6SBD9</accession>